<proteinExistence type="predicted"/>
<keyword evidence="2" id="KW-1185">Reference proteome</keyword>
<dbReference type="Proteomes" id="UP001139522">
    <property type="component" value="Unassembled WGS sequence"/>
</dbReference>
<protein>
    <submittedName>
        <fullName evidence="1">MoaD/ThiS family protein</fullName>
    </submittedName>
</protein>
<dbReference type="InterPro" id="IPR003749">
    <property type="entry name" value="ThiS/MoaD-like"/>
</dbReference>
<name>A0ABT5WEW1_9GAMM</name>
<accession>A0ABT5WEW1</accession>
<reference evidence="1" key="1">
    <citation type="submission" date="2023-01" db="EMBL/GenBank/DDBJ databases">
        <title>Psychroserpens sp. MSW6 and Marinomonas sp. RSW2, isolated from seawater.</title>
        <authorList>
            <person name="Kristyanto S."/>
            <person name="Jung J."/>
            <person name="Kim J.M."/>
            <person name="Jeon C.O."/>
        </authorList>
    </citation>
    <scope>NUCLEOTIDE SEQUENCE</scope>
    <source>
        <strain evidence="1">RSW2</strain>
    </source>
</reference>
<evidence type="ECO:0000313" key="2">
    <source>
        <dbReference type="Proteomes" id="UP001139522"/>
    </source>
</evidence>
<gene>
    <name evidence="1" type="ORF">M3I01_010545</name>
</gene>
<dbReference type="SUPFAM" id="SSF54285">
    <property type="entry name" value="MoaD/ThiS"/>
    <property type="match status" value="1"/>
</dbReference>
<dbReference type="EMBL" id="JAMZEG020000002">
    <property type="protein sequence ID" value="MDE8603348.1"/>
    <property type="molecule type" value="Genomic_DNA"/>
</dbReference>
<comment type="caution">
    <text evidence="1">The sequence shown here is derived from an EMBL/GenBank/DDBJ whole genome shotgun (WGS) entry which is preliminary data.</text>
</comment>
<dbReference type="InterPro" id="IPR016155">
    <property type="entry name" value="Mopterin_synth/thiamin_S_b"/>
</dbReference>
<dbReference type="Gene3D" id="3.10.20.30">
    <property type="match status" value="1"/>
</dbReference>
<organism evidence="1 2">
    <name type="scientific">Marinomonas maritima</name>
    <dbReference type="NCBI Taxonomy" id="2940935"/>
    <lineage>
        <taxon>Bacteria</taxon>
        <taxon>Pseudomonadati</taxon>
        <taxon>Pseudomonadota</taxon>
        <taxon>Gammaproteobacteria</taxon>
        <taxon>Oceanospirillales</taxon>
        <taxon>Oceanospirillaceae</taxon>
        <taxon>Marinomonas</taxon>
    </lineage>
</organism>
<dbReference type="Pfam" id="PF02597">
    <property type="entry name" value="ThiS"/>
    <property type="match status" value="1"/>
</dbReference>
<dbReference type="InterPro" id="IPR012675">
    <property type="entry name" value="Beta-grasp_dom_sf"/>
</dbReference>
<evidence type="ECO:0000313" key="1">
    <source>
        <dbReference type="EMBL" id="MDE8603348.1"/>
    </source>
</evidence>
<sequence>MPKVNVVFFASLKEVIGVASYQVELNLPLSIGELKQQLAGELENGKALLDIGIQSSVDFEFARDADMVTNTVTEVAFFPPVTGG</sequence>
<dbReference type="RefSeq" id="WP_255895836.1">
    <property type="nucleotide sequence ID" value="NZ_JAMZEG020000002.1"/>
</dbReference>